<keyword evidence="3 9" id="KW-0853">WD repeat</keyword>
<dbReference type="Gene3D" id="3.30.200.20">
    <property type="entry name" value="Phosphorylase Kinase, domain 1"/>
    <property type="match status" value="1"/>
</dbReference>
<evidence type="ECO:0000256" key="7">
    <source>
        <dbReference type="ARBA" id="ARBA00022777"/>
    </source>
</evidence>
<dbReference type="InterPro" id="IPR008271">
    <property type="entry name" value="Ser/Thr_kinase_AS"/>
</dbReference>
<feature type="repeat" description="WD" evidence="9">
    <location>
        <begin position="611"/>
        <end position="652"/>
    </location>
</feature>
<dbReference type="PROSITE" id="PS50082">
    <property type="entry name" value="WD_REPEATS_2"/>
    <property type="match status" value="1"/>
</dbReference>
<evidence type="ECO:0000256" key="5">
    <source>
        <dbReference type="ARBA" id="ARBA00022737"/>
    </source>
</evidence>
<dbReference type="SUPFAM" id="SSF50998">
    <property type="entry name" value="Quinoprotein alcohol dehydrogenase-like"/>
    <property type="match status" value="1"/>
</dbReference>
<protein>
    <recommendedName>
        <fullName evidence="1">non-specific serine/threonine protein kinase</fullName>
        <ecNumber evidence="1">2.7.11.1</ecNumber>
    </recommendedName>
</protein>
<dbReference type="EMBL" id="RJKE01000001">
    <property type="protein sequence ID" value="ROO83702.1"/>
    <property type="molecule type" value="Genomic_DNA"/>
</dbReference>
<keyword evidence="8 10" id="KW-0067">ATP-binding</keyword>
<dbReference type="PROSITE" id="PS00678">
    <property type="entry name" value="WD_REPEATS_1"/>
    <property type="match status" value="1"/>
</dbReference>
<keyword evidence="7" id="KW-0418">Kinase</keyword>
<dbReference type="InterPro" id="IPR017441">
    <property type="entry name" value="Protein_kinase_ATP_BS"/>
</dbReference>
<feature type="domain" description="Protein kinase" evidence="11">
    <location>
        <begin position="13"/>
        <end position="272"/>
    </location>
</feature>
<dbReference type="PROSITE" id="PS00107">
    <property type="entry name" value="PROTEIN_KINASE_ATP"/>
    <property type="match status" value="1"/>
</dbReference>
<evidence type="ECO:0000256" key="4">
    <source>
        <dbReference type="ARBA" id="ARBA00022679"/>
    </source>
</evidence>
<dbReference type="SUPFAM" id="SSF56112">
    <property type="entry name" value="Protein kinase-like (PK-like)"/>
    <property type="match status" value="1"/>
</dbReference>
<evidence type="ECO:0000259" key="11">
    <source>
        <dbReference type="PROSITE" id="PS50011"/>
    </source>
</evidence>
<dbReference type="SMART" id="SM00220">
    <property type="entry name" value="S_TKc"/>
    <property type="match status" value="1"/>
</dbReference>
<dbReference type="OrthoDB" id="4336591at2"/>
<dbReference type="AlphaFoldDB" id="A0A3N1CQW6"/>
<dbReference type="RefSeq" id="WP_148085885.1">
    <property type="nucleotide sequence ID" value="NZ_RJKE01000001.1"/>
</dbReference>
<evidence type="ECO:0000256" key="3">
    <source>
        <dbReference type="ARBA" id="ARBA00022574"/>
    </source>
</evidence>
<evidence type="ECO:0000256" key="2">
    <source>
        <dbReference type="ARBA" id="ARBA00022527"/>
    </source>
</evidence>
<dbReference type="PROSITE" id="PS00108">
    <property type="entry name" value="PROTEIN_KINASE_ST"/>
    <property type="match status" value="1"/>
</dbReference>
<dbReference type="InterPro" id="IPR015943">
    <property type="entry name" value="WD40/YVTN_repeat-like_dom_sf"/>
</dbReference>
<dbReference type="Proteomes" id="UP000272400">
    <property type="component" value="Unassembled WGS sequence"/>
</dbReference>
<dbReference type="PANTHER" id="PTHR43289:SF6">
    <property type="entry name" value="SERINE_THREONINE-PROTEIN KINASE NEKL-3"/>
    <property type="match status" value="1"/>
</dbReference>
<evidence type="ECO:0000256" key="8">
    <source>
        <dbReference type="ARBA" id="ARBA00022840"/>
    </source>
</evidence>
<dbReference type="GO" id="GO:0005524">
    <property type="term" value="F:ATP binding"/>
    <property type="evidence" value="ECO:0007669"/>
    <property type="project" value="UniProtKB-UniRule"/>
</dbReference>
<dbReference type="Pfam" id="PF00400">
    <property type="entry name" value="WD40"/>
    <property type="match status" value="2"/>
</dbReference>
<sequence>MAIGVGEVVGGRYRLGAELGRGGMGVVWKAWDEVLGRDVAVKQLLAPEGPRRDVWLRRVEREARAAALLDHHPGIVTVHDLVVDGEGMPWIVMEFVIGRSLADVCAAEGPMEPERAARIGLAVLSALEAAHAAGVVHRDVKPANILLLADGRAVLTDFGIAAIEGDEALTQTGAHLGTPSYMSPEQVAAGDVTAASDLWSLGATLYHLVEGHPPFNAAAVSALFLAIAYGEPTPPRRAGRLDPVLRELLTKNTAARPTAPRVRALLEGTTFAEPLGEATLPGAPRRVSRRGLLLGAGALAIAAPGAYFASALLPDRKPDRAGAAPSKAADPGALDFQPILNFKQVKGNGTFALSPDGGTLAVESGGWLELWNLETRKAARGPHLEGSLLSIAFSPDGGTLAYGTDSGLLGFWDVAAGQESPNDPPRLDQIVESMRFTPDGLLTALIDMTSAVPGAAPVQLWDPASGTSTAVAPNTTKDFAHRLAVSQDQKTAAIGYAGGQLVVWSLTAGRRLWSLPKLKRPADALALSPDGRWLAAGGQHSGVRLFDLKTGKRVKTFTGFTGIPTALAFSPDGATLAGGTWLGSDENVADEPRAEPIRLWHVADRSLIGSLSGHAYGAQTLSFHPTLPVLASGSVDDTVRLWNTETREQLDSLEEHKEDVLTVAFSADGRTLVSADVTEVIAWRTT</sequence>
<accession>A0A3N1CQW6</accession>
<keyword evidence="13" id="KW-1185">Reference proteome</keyword>
<dbReference type="InterPro" id="IPR011009">
    <property type="entry name" value="Kinase-like_dom_sf"/>
</dbReference>
<dbReference type="InterPro" id="IPR011047">
    <property type="entry name" value="Quinoprotein_ADH-like_sf"/>
</dbReference>
<dbReference type="Pfam" id="PF12894">
    <property type="entry name" value="ANAPC4_WD40"/>
    <property type="match status" value="1"/>
</dbReference>
<evidence type="ECO:0000313" key="13">
    <source>
        <dbReference type="Proteomes" id="UP000272400"/>
    </source>
</evidence>
<proteinExistence type="predicted"/>
<dbReference type="PANTHER" id="PTHR43289">
    <property type="entry name" value="MITOGEN-ACTIVATED PROTEIN KINASE KINASE KINASE 20-RELATED"/>
    <property type="match status" value="1"/>
</dbReference>
<dbReference type="Gene3D" id="1.10.510.10">
    <property type="entry name" value="Transferase(Phosphotransferase) domain 1"/>
    <property type="match status" value="1"/>
</dbReference>
<evidence type="ECO:0000256" key="9">
    <source>
        <dbReference type="PROSITE-ProRule" id="PRU00221"/>
    </source>
</evidence>
<keyword evidence="4" id="KW-0808">Transferase</keyword>
<dbReference type="GO" id="GO:0004674">
    <property type="term" value="F:protein serine/threonine kinase activity"/>
    <property type="evidence" value="ECO:0007669"/>
    <property type="project" value="UniProtKB-KW"/>
</dbReference>
<evidence type="ECO:0000256" key="6">
    <source>
        <dbReference type="ARBA" id="ARBA00022741"/>
    </source>
</evidence>
<dbReference type="InterPro" id="IPR000719">
    <property type="entry name" value="Prot_kinase_dom"/>
</dbReference>
<name>A0A3N1CQW6_9ACTN</name>
<dbReference type="InterPro" id="IPR019775">
    <property type="entry name" value="WD40_repeat_CS"/>
</dbReference>
<dbReference type="PROSITE" id="PS50011">
    <property type="entry name" value="PROTEIN_KINASE_DOM"/>
    <property type="match status" value="1"/>
</dbReference>
<keyword evidence="6 10" id="KW-0547">Nucleotide-binding</keyword>
<evidence type="ECO:0000256" key="1">
    <source>
        <dbReference type="ARBA" id="ARBA00012513"/>
    </source>
</evidence>
<comment type="caution">
    <text evidence="12">The sequence shown here is derived from an EMBL/GenBank/DDBJ whole genome shotgun (WGS) entry which is preliminary data.</text>
</comment>
<keyword evidence="2" id="KW-0723">Serine/threonine-protein kinase</keyword>
<dbReference type="InterPro" id="IPR024977">
    <property type="entry name" value="Apc4-like_WD40_dom"/>
</dbReference>
<dbReference type="EC" id="2.7.11.1" evidence="1"/>
<dbReference type="SMART" id="SM00320">
    <property type="entry name" value="WD40"/>
    <property type="match status" value="6"/>
</dbReference>
<feature type="binding site" evidence="10">
    <location>
        <position position="42"/>
    </location>
    <ligand>
        <name>ATP</name>
        <dbReference type="ChEBI" id="CHEBI:30616"/>
    </ligand>
</feature>
<dbReference type="InterPro" id="IPR001680">
    <property type="entry name" value="WD40_rpt"/>
</dbReference>
<evidence type="ECO:0000256" key="10">
    <source>
        <dbReference type="PROSITE-ProRule" id="PRU10141"/>
    </source>
</evidence>
<gene>
    <name evidence="12" type="ORF">EDD29_1209</name>
</gene>
<organism evidence="12 13">
    <name type="scientific">Actinocorallia herbida</name>
    <dbReference type="NCBI Taxonomy" id="58109"/>
    <lineage>
        <taxon>Bacteria</taxon>
        <taxon>Bacillati</taxon>
        <taxon>Actinomycetota</taxon>
        <taxon>Actinomycetes</taxon>
        <taxon>Streptosporangiales</taxon>
        <taxon>Thermomonosporaceae</taxon>
        <taxon>Actinocorallia</taxon>
    </lineage>
</organism>
<dbReference type="Pfam" id="PF00069">
    <property type="entry name" value="Pkinase"/>
    <property type="match status" value="1"/>
</dbReference>
<reference evidence="12 13" key="1">
    <citation type="submission" date="2018-11" db="EMBL/GenBank/DDBJ databases">
        <title>Sequencing the genomes of 1000 actinobacteria strains.</title>
        <authorList>
            <person name="Klenk H.-P."/>
        </authorList>
    </citation>
    <scope>NUCLEOTIDE SEQUENCE [LARGE SCALE GENOMIC DNA]</scope>
    <source>
        <strain evidence="12 13">DSM 44254</strain>
    </source>
</reference>
<evidence type="ECO:0000313" key="12">
    <source>
        <dbReference type="EMBL" id="ROO83702.1"/>
    </source>
</evidence>
<dbReference type="Gene3D" id="2.130.10.10">
    <property type="entry name" value="YVTN repeat-like/Quinoprotein amine dehydrogenase"/>
    <property type="match status" value="2"/>
</dbReference>
<keyword evidence="5" id="KW-0677">Repeat</keyword>
<dbReference type="CDD" id="cd14014">
    <property type="entry name" value="STKc_PknB_like"/>
    <property type="match status" value="1"/>
</dbReference>
<dbReference type="PROSITE" id="PS50294">
    <property type="entry name" value="WD_REPEATS_REGION"/>
    <property type="match status" value="1"/>
</dbReference>